<dbReference type="PANTHER" id="PTHR14024">
    <property type="entry name" value="PERILIPIN"/>
    <property type="match status" value="1"/>
</dbReference>
<dbReference type="Gene3D" id="3.30.720.170">
    <property type="entry name" value="Perilipin, alpha-beta domain"/>
    <property type="match status" value="1"/>
</dbReference>
<dbReference type="SUPFAM" id="SSF109775">
    <property type="entry name" value="Mannose-6-phosphate receptor binding protein 1 (Tip47), C-terminal domain"/>
    <property type="match status" value="1"/>
</dbReference>
<dbReference type="OrthoDB" id="376826at2759"/>
<name>A0A8T3D1Y2_9TELE</name>
<dbReference type="PANTHER" id="PTHR14024:SF11">
    <property type="entry name" value="PERILIPIN-3"/>
    <property type="match status" value="1"/>
</dbReference>
<evidence type="ECO:0000256" key="2">
    <source>
        <dbReference type="ARBA" id="ARBA00006311"/>
    </source>
</evidence>
<gene>
    <name evidence="6" type="ORF">AGOR_G00145890</name>
</gene>
<dbReference type="EMBL" id="JAERUA010000013">
    <property type="protein sequence ID" value="KAI1891643.1"/>
    <property type="molecule type" value="Genomic_DNA"/>
</dbReference>
<keyword evidence="3" id="KW-0551">Lipid droplet</keyword>
<evidence type="ECO:0000256" key="5">
    <source>
        <dbReference type="SAM" id="MobiDB-lite"/>
    </source>
</evidence>
<dbReference type="Gene3D" id="1.20.120.340">
    <property type="entry name" value="Flagellar protein FliS"/>
    <property type="match status" value="1"/>
</dbReference>
<feature type="compositionally biased region" description="Basic and acidic residues" evidence="5">
    <location>
        <begin position="297"/>
        <end position="313"/>
    </location>
</feature>
<comment type="caution">
    <text evidence="6">The sequence shown here is derived from an EMBL/GenBank/DDBJ whole genome shotgun (WGS) entry which is preliminary data.</text>
</comment>
<dbReference type="Proteomes" id="UP000829720">
    <property type="component" value="Unassembled WGS sequence"/>
</dbReference>
<dbReference type="GO" id="GO:0019915">
    <property type="term" value="P:lipid storage"/>
    <property type="evidence" value="ECO:0007669"/>
    <property type="project" value="TreeGrafter"/>
</dbReference>
<comment type="subcellular location">
    <subcellularLocation>
        <location evidence="1">Lipid droplet</location>
    </subcellularLocation>
</comment>
<dbReference type="PIRSF" id="PIRSF036881">
    <property type="entry name" value="PAT"/>
    <property type="match status" value="1"/>
</dbReference>
<dbReference type="InterPro" id="IPR004279">
    <property type="entry name" value="Perilipin"/>
</dbReference>
<evidence type="ECO:0000313" key="7">
    <source>
        <dbReference type="Proteomes" id="UP000829720"/>
    </source>
</evidence>
<evidence type="ECO:0000256" key="4">
    <source>
        <dbReference type="PIRNR" id="PIRNR036881"/>
    </source>
</evidence>
<dbReference type="GO" id="GO:0010890">
    <property type="term" value="P:positive regulation of triglyceride storage"/>
    <property type="evidence" value="ECO:0007669"/>
    <property type="project" value="TreeGrafter"/>
</dbReference>
<accession>A0A8T3D1Y2</accession>
<proteinExistence type="inferred from homology"/>
<feature type="region of interest" description="Disordered" evidence="5">
    <location>
        <begin position="412"/>
        <end position="435"/>
    </location>
</feature>
<comment type="similarity">
    <text evidence="2 4">Belongs to the perilipin family.</text>
</comment>
<reference evidence="6" key="1">
    <citation type="submission" date="2021-01" db="EMBL/GenBank/DDBJ databases">
        <authorList>
            <person name="Zahm M."/>
            <person name="Roques C."/>
            <person name="Cabau C."/>
            <person name="Klopp C."/>
            <person name="Donnadieu C."/>
            <person name="Jouanno E."/>
            <person name="Lampietro C."/>
            <person name="Louis A."/>
            <person name="Herpin A."/>
            <person name="Echchiki A."/>
            <person name="Berthelot C."/>
            <person name="Parey E."/>
            <person name="Roest-Crollius H."/>
            <person name="Braasch I."/>
            <person name="Postlethwait J."/>
            <person name="Bobe J."/>
            <person name="Montfort J."/>
            <person name="Bouchez O."/>
            <person name="Begum T."/>
            <person name="Mejri S."/>
            <person name="Adams A."/>
            <person name="Chen W.-J."/>
            <person name="Guiguen Y."/>
        </authorList>
    </citation>
    <scope>NUCLEOTIDE SEQUENCE</scope>
    <source>
        <tissue evidence="6">Blood</tissue>
    </source>
</reference>
<organism evidence="6 7">
    <name type="scientific">Albula goreensis</name>
    <dbReference type="NCBI Taxonomy" id="1534307"/>
    <lineage>
        <taxon>Eukaryota</taxon>
        <taxon>Metazoa</taxon>
        <taxon>Chordata</taxon>
        <taxon>Craniata</taxon>
        <taxon>Vertebrata</taxon>
        <taxon>Euteleostomi</taxon>
        <taxon>Actinopterygii</taxon>
        <taxon>Neopterygii</taxon>
        <taxon>Teleostei</taxon>
        <taxon>Albuliformes</taxon>
        <taxon>Albulidae</taxon>
        <taxon>Albula</taxon>
    </lineage>
</organism>
<dbReference type="AlphaFoldDB" id="A0A8T3D1Y2"/>
<dbReference type="GO" id="GO:0005811">
    <property type="term" value="C:lipid droplet"/>
    <property type="evidence" value="ECO:0007669"/>
    <property type="project" value="UniProtKB-SubCell"/>
</dbReference>
<keyword evidence="7" id="KW-1185">Reference proteome</keyword>
<evidence type="ECO:0000313" key="6">
    <source>
        <dbReference type="EMBL" id="KAI1891643.1"/>
    </source>
</evidence>
<dbReference type="GO" id="GO:0005829">
    <property type="term" value="C:cytosol"/>
    <property type="evidence" value="ECO:0007669"/>
    <property type="project" value="TreeGrafter"/>
</dbReference>
<feature type="region of interest" description="Disordered" evidence="5">
    <location>
        <begin position="293"/>
        <end position="313"/>
    </location>
</feature>
<protein>
    <recommendedName>
        <fullName evidence="4">Perilipin</fullName>
    </recommendedName>
</protein>
<sequence>MAEPEVNPEVSRASERLEAEEQQSVVSRMGNLPLVSSACSMVSNAYTTTKDSVPLFRGMMDAAESGAQILGAVATTGSKPFLDRLEPQIAVVNQYAMMGLDKAEQNFPILQQPADKLVSDTVGMVYQSVSGAKDAVTGAVLGAVMGGVELTRAAVSGGLNTVLDSRVGQMVTSGVGLALSRSENWVDQNLPLTEKELAAVAEPAPAEEAVSAVSSSPSYFVRLGNLSSKVRDRALEQSLVRARHARDVTHTTLAQIGSTLDLLESARSTLTTANTQLSGASEQLLHRWAEWQQGQPMDRDSQREEESHKDQGEQLEWRTLSMVRGLSAQLQSACLGVVSSAQGLPGAVQDQLASARRAAEELHSSFGSTSNLTPVLLEQSRHNLTQVRQSLDNVMEYLLNNTPLNWLVGPFAPQLTEKGEERPSEDQGATENQGQ</sequence>
<evidence type="ECO:0000256" key="1">
    <source>
        <dbReference type="ARBA" id="ARBA00004502"/>
    </source>
</evidence>
<evidence type="ECO:0000256" key="3">
    <source>
        <dbReference type="ARBA" id="ARBA00022677"/>
    </source>
</evidence>
<dbReference type="Pfam" id="PF03036">
    <property type="entry name" value="Perilipin"/>
    <property type="match status" value="1"/>
</dbReference>